<dbReference type="Proteomes" id="UP001500936">
    <property type="component" value="Unassembled WGS sequence"/>
</dbReference>
<comment type="pathway">
    <text evidence="1">Lipid metabolism.</text>
</comment>
<feature type="transmembrane region" description="Helical" evidence="4">
    <location>
        <begin position="6"/>
        <end position="30"/>
    </location>
</feature>
<keyword evidence="4" id="KW-1133">Transmembrane helix</keyword>
<keyword evidence="4" id="KW-0472">Membrane</keyword>
<keyword evidence="7" id="KW-1185">Reference proteome</keyword>
<gene>
    <name evidence="6" type="ORF">GCM10023187_39860</name>
</gene>
<evidence type="ECO:0000256" key="2">
    <source>
        <dbReference type="ARBA" id="ARBA00022679"/>
    </source>
</evidence>
<evidence type="ECO:0000256" key="1">
    <source>
        <dbReference type="ARBA" id="ARBA00005189"/>
    </source>
</evidence>
<evidence type="ECO:0000256" key="3">
    <source>
        <dbReference type="ARBA" id="ARBA00023315"/>
    </source>
</evidence>
<keyword evidence="3 6" id="KW-0012">Acyltransferase</keyword>
<dbReference type="CDD" id="cd07989">
    <property type="entry name" value="LPLAT_AGPAT-like"/>
    <property type="match status" value="1"/>
</dbReference>
<feature type="domain" description="Phospholipid/glycerol acyltransferase" evidence="5">
    <location>
        <begin position="73"/>
        <end position="189"/>
    </location>
</feature>
<dbReference type="InterPro" id="IPR002123">
    <property type="entry name" value="Plipid/glycerol_acylTrfase"/>
</dbReference>
<organism evidence="6 7">
    <name type="scientific">Nibrella viscosa</name>
    <dbReference type="NCBI Taxonomy" id="1084524"/>
    <lineage>
        <taxon>Bacteria</taxon>
        <taxon>Pseudomonadati</taxon>
        <taxon>Bacteroidota</taxon>
        <taxon>Cytophagia</taxon>
        <taxon>Cytophagales</taxon>
        <taxon>Spirosomataceae</taxon>
        <taxon>Nibrella</taxon>
    </lineage>
</organism>
<proteinExistence type="predicted"/>
<protein>
    <submittedName>
        <fullName evidence="6">Lysophospholipid acyltransferase family protein</fullName>
    </submittedName>
</protein>
<reference evidence="7" key="1">
    <citation type="journal article" date="2019" name="Int. J. Syst. Evol. Microbiol.">
        <title>The Global Catalogue of Microorganisms (GCM) 10K type strain sequencing project: providing services to taxonomists for standard genome sequencing and annotation.</title>
        <authorList>
            <consortium name="The Broad Institute Genomics Platform"/>
            <consortium name="The Broad Institute Genome Sequencing Center for Infectious Disease"/>
            <person name="Wu L."/>
            <person name="Ma J."/>
        </authorList>
    </citation>
    <scope>NUCLEOTIDE SEQUENCE [LARGE SCALE GENOMIC DNA]</scope>
    <source>
        <strain evidence="7">JCM 17925</strain>
    </source>
</reference>
<evidence type="ECO:0000313" key="6">
    <source>
        <dbReference type="EMBL" id="GAA4412560.1"/>
    </source>
</evidence>
<dbReference type="GO" id="GO:0016746">
    <property type="term" value="F:acyltransferase activity"/>
    <property type="evidence" value="ECO:0007669"/>
    <property type="project" value="UniProtKB-KW"/>
</dbReference>
<keyword evidence="4" id="KW-0812">Transmembrane</keyword>
<evidence type="ECO:0000256" key="4">
    <source>
        <dbReference type="SAM" id="Phobius"/>
    </source>
</evidence>
<dbReference type="PANTHER" id="PTHR10434:SF66">
    <property type="entry name" value="PHOSPHOLIPID_GLYCEROL ACYLTRANSFERASE DOMAIN-CONTAINING PROTEIN"/>
    <property type="match status" value="1"/>
</dbReference>
<name>A0ABP8KQ46_9BACT</name>
<dbReference type="RefSeq" id="WP_345269706.1">
    <property type="nucleotide sequence ID" value="NZ_BAABHB010000009.1"/>
</dbReference>
<sequence length="248" mass="29192">MRFLNLLYSLWCAFWFVGLFLLLFPFFYLFLQREEWKPYAHWLNRFWGKLFFPIVGIPFRVEYRYQPDPKKVYVFCANHFSYMDIACMGVILKNYYAFVGKSQIKKVPLFGYMFAKLHIQVDRNVSNSRAYSLAKALRTLASGRSVVIFPEGGIVTNNPPKMHYPFKDGAFTMAIQQQVPIVPISLLNNYKILPDKKKMRMHRMTLRAIVHPPIETKGLTQADLGWLKEETFRVIDSELSKQQIPEQL</sequence>
<dbReference type="SMART" id="SM00563">
    <property type="entry name" value="PlsC"/>
    <property type="match status" value="1"/>
</dbReference>
<keyword evidence="2" id="KW-0808">Transferase</keyword>
<accession>A0ABP8KQ46</accession>
<comment type="caution">
    <text evidence="6">The sequence shown here is derived from an EMBL/GenBank/DDBJ whole genome shotgun (WGS) entry which is preliminary data.</text>
</comment>
<dbReference type="PANTHER" id="PTHR10434">
    <property type="entry name" value="1-ACYL-SN-GLYCEROL-3-PHOSPHATE ACYLTRANSFERASE"/>
    <property type="match status" value="1"/>
</dbReference>
<evidence type="ECO:0000259" key="5">
    <source>
        <dbReference type="SMART" id="SM00563"/>
    </source>
</evidence>
<dbReference type="Pfam" id="PF01553">
    <property type="entry name" value="Acyltransferase"/>
    <property type="match status" value="1"/>
</dbReference>
<dbReference type="SUPFAM" id="SSF69593">
    <property type="entry name" value="Glycerol-3-phosphate (1)-acyltransferase"/>
    <property type="match status" value="1"/>
</dbReference>
<dbReference type="EMBL" id="BAABHB010000009">
    <property type="protein sequence ID" value="GAA4412560.1"/>
    <property type="molecule type" value="Genomic_DNA"/>
</dbReference>
<evidence type="ECO:0000313" key="7">
    <source>
        <dbReference type="Proteomes" id="UP001500936"/>
    </source>
</evidence>